<accession>A0A974S4Y4</accession>
<dbReference type="KEGG" id="sari:H5J25_05190"/>
<proteinExistence type="predicted"/>
<feature type="domain" description="BioF2-like acetyltransferase" evidence="1">
    <location>
        <begin position="116"/>
        <end position="262"/>
    </location>
</feature>
<evidence type="ECO:0000313" key="3">
    <source>
        <dbReference type="Proteomes" id="UP000595894"/>
    </source>
</evidence>
<dbReference type="SUPFAM" id="SSF55729">
    <property type="entry name" value="Acyl-CoA N-acyltransferases (Nat)"/>
    <property type="match status" value="1"/>
</dbReference>
<dbReference type="InterPro" id="IPR016181">
    <property type="entry name" value="Acyl_CoA_acyltransferase"/>
</dbReference>
<dbReference type="Proteomes" id="UP000595894">
    <property type="component" value="Chromosome"/>
</dbReference>
<sequence length="319" mass="34991">MVERDRGTRRVTGVAPGAVPLPLRFQIGARTLGSIPRRLVRVPLDLADVLDGRLPMLPPLDASADGYLITSLPEDRLDAMRFVGSGKIAFVRQRYVRYHADLSIGHDAYLAKLSGNTRGGLKRKTKKIAGLSGGELCVRRFRATEDMGEFHVIARGISATTYQEKLLGSGLPDDAGFVRRMYEMAAADRIRAWLLYIGGKPAAYLYCPIHDGTVIYQFVGHDPVFADLSPGSVLHLAAMRDLHDEGGLTRFDFTEGEGQHKRQLSTGGVACVDLLLLRPSIANRATMLAIGSFDRGTAFAKRVVRKHDLGGLVRKIRRA</sequence>
<evidence type="ECO:0000313" key="2">
    <source>
        <dbReference type="EMBL" id="QQV78118.1"/>
    </source>
</evidence>
<organism evidence="2 3">
    <name type="scientific">Sphingomonas aliaeris</name>
    <dbReference type="NCBI Taxonomy" id="2759526"/>
    <lineage>
        <taxon>Bacteria</taxon>
        <taxon>Pseudomonadati</taxon>
        <taxon>Pseudomonadota</taxon>
        <taxon>Alphaproteobacteria</taxon>
        <taxon>Sphingomonadales</taxon>
        <taxon>Sphingomonadaceae</taxon>
        <taxon>Sphingomonas</taxon>
    </lineage>
</organism>
<dbReference type="EMBL" id="CP061035">
    <property type="protein sequence ID" value="QQV78118.1"/>
    <property type="molecule type" value="Genomic_DNA"/>
</dbReference>
<dbReference type="InterPro" id="IPR038740">
    <property type="entry name" value="BioF2-like_GNAT_dom"/>
</dbReference>
<dbReference type="Gene3D" id="3.40.630.30">
    <property type="match status" value="1"/>
</dbReference>
<protein>
    <submittedName>
        <fullName evidence="2">GNAT family N-acetyltransferase</fullName>
    </submittedName>
</protein>
<gene>
    <name evidence="2" type="ORF">H5J25_05190</name>
</gene>
<name>A0A974S4Y4_9SPHN</name>
<reference evidence="3" key="1">
    <citation type="submission" date="2020-09" db="EMBL/GenBank/DDBJ databases">
        <title>Sphingomonas sp., a new species isolated from pork steak.</title>
        <authorList>
            <person name="Heidler von Heilborn D."/>
        </authorList>
    </citation>
    <scope>NUCLEOTIDE SEQUENCE [LARGE SCALE GENOMIC DNA]</scope>
</reference>
<keyword evidence="3" id="KW-1185">Reference proteome</keyword>
<evidence type="ECO:0000259" key="1">
    <source>
        <dbReference type="Pfam" id="PF13480"/>
    </source>
</evidence>
<dbReference type="Pfam" id="PF13480">
    <property type="entry name" value="Acetyltransf_6"/>
    <property type="match status" value="1"/>
</dbReference>
<dbReference type="AlphaFoldDB" id="A0A974S4Y4"/>